<reference evidence="1 2" key="1">
    <citation type="journal article" date="2017" name="Gigascience">
        <title>Genome sequence of the small brown planthopper, Laodelphax striatellus.</title>
        <authorList>
            <person name="Zhu J."/>
            <person name="Jiang F."/>
            <person name="Wang X."/>
            <person name="Yang P."/>
            <person name="Bao Y."/>
            <person name="Zhao W."/>
            <person name="Wang W."/>
            <person name="Lu H."/>
            <person name="Wang Q."/>
            <person name="Cui N."/>
            <person name="Li J."/>
            <person name="Chen X."/>
            <person name="Luo L."/>
            <person name="Yu J."/>
            <person name="Kang L."/>
            <person name="Cui F."/>
        </authorList>
    </citation>
    <scope>NUCLEOTIDE SEQUENCE [LARGE SCALE GENOMIC DNA]</scope>
    <source>
        <strain evidence="1">Lst14</strain>
    </source>
</reference>
<dbReference type="Proteomes" id="UP000291343">
    <property type="component" value="Unassembled WGS sequence"/>
</dbReference>
<dbReference type="AlphaFoldDB" id="A0A482XJH8"/>
<dbReference type="Gene3D" id="3.80.10.10">
    <property type="entry name" value="Ribonuclease Inhibitor"/>
    <property type="match status" value="1"/>
</dbReference>
<dbReference type="InterPro" id="IPR032675">
    <property type="entry name" value="LRR_dom_sf"/>
</dbReference>
<accession>A0A482XJH8</accession>
<comment type="caution">
    <text evidence="1">The sequence shown here is derived from an EMBL/GenBank/DDBJ whole genome shotgun (WGS) entry which is preliminary data.</text>
</comment>
<organism evidence="1 2">
    <name type="scientific">Laodelphax striatellus</name>
    <name type="common">Small brown planthopper</name>
    <name type="synonym">Delphax striatella</name>
    <dbReference type="NCBI Taxonomy" id="195883"/>
    <lineage>
        <taxon>Eukaryota</taxon>
        <taxon>Metazoa</taxon>
        <taxon>Ecdysozoa</taxon>
        <taxon>Arthropoda</taxon>
        <taxon>Hexapoda</taxon>
        <taxon>Insecta</taxon>
        <taxon>Pterygota</taxon>
        <taxon>Neoptera</taxon>
        <taxon>Paraneoptera</taxon>
        <taxon>Hemiptera</taxon>
        <taxon>Auchenorrhyncha</taxon>
        <taxon>Fulgoroidea</taxon>
        <taxon>Delphacidae</taxon>
        <taxon>Criomorphinae</taxon>
        <taxon>Laodelphax</taxon>
    </lineage>
</organism>
<proteinExistence type="predicted"/>
<dbReference type="OrthoDB" id="7563424at2759"/>
<name>A0A482XJH8_LAOST</name>
<dbReference type="SMR" id="A0A482XJH8"/>
<dbReference type="STRING" id="195883.A0A482XJH8"/>
<gene>
    <name evidence="1" type="ORF">LSTR_LSTR017654</name>
</gene>
<dbReference type="EMBL" id="QKKF02009179">
    <property type="protein sequence ID" value="RZF45431.1"/>
    <property type="molecule type" value="Genomic_DNA"/>
</dbReference>
<keyword evidence="2" id="KW-1185">Reference proteome</keyword>
<evidence type="ECO:0000313" key="1">
    <source>
        <dbReference type="EMBL" id="RZF45431.1"/>
    </source>
</evidence>
<sequence>MSCRRIIEMGHDSIMNALIRADGIQQMKNSYLTCLIINCSEPDDPEEISESLWKTYDSPHTHALMGCLKEFHGHRITSFDYPRFSGLDQYWSSRCSIGNAKSNSEEELPARLSVYQMYYSLMLNENRIYNNNNSNNINDNRIYDNIVHLYKFPGCYIELNKPNLDCKYTIRSTLMHELNNMYRNTGITKLILRDRELQTLDYSFDEINITEIELLDLYKPSCLSKLENCNIAGVSTFCSEGCINKLSSLKFFALSFKLAIRNDFNRFLRVGVTKNIAYLDLNSNFLNFRHIKCLTEVLKDSNVISLNLSFNCFDSSCAKLLAEVLPYTTITYIDLHRNSIGHEGYTYLMDVIERTDVCWLSLSENGIEKDLTEEVDLSFHIVPRNNTPSTFQMRFLFKELVALNNSNDEFEFVIPREDIPINLHHYTSLIQYLLDAPFSNIHIYDIFYIINKMHDIHVMNKINAFISGIEQKFIAFFENHIKELVLRFRDDSFVDLVREFENLNFSNFVRSSLYHRVLFYVNKARTILHPFIYRMMHKYQITLFNDILEPNKKKDIISFFEKHSDFDDVQQLIDLLKS</sequence>
<protein>
    <submittedName>
        <fullName evidence="1">Uncharacterized protein</fullName>
    </submittedName>
</protein>
<dbReference type="InParanoid" id="A0A482XJH8"/>
<evidence type="ECO:0000313" key="2">
    <source>
        <dbReference type="Proteomes" id="UP000291343"/>
    </source>
</evidence>
<dbReference type="SUPFAM" id="SSF52047">
    <property type="entry name" value="RNI-like"/>
    <property type="match status" value="1"/>
</dbReference>